<keyword evidence="1" id="KW-0732">Signal</keyword>
<feature type="chain" id="PRO_5026079060" description="DUF320 domain-containing protein" evidence="1">
    <location>
        <begin position="28"/>
        <end position="74"/>
    </location>
</feature>
<accession>A0A6G9Z9T8</accession>
<sequence length="74" mass="7361">MRAIKKVTVVAAIVTAGALGFAAPALADTADATVTVQPGVDLPVVTNIDFNAPGVLNINGHTNATDTVHLGLLG</sequence>
<evidence type="ECO:0008006" key="4">
    <source>
        <dbReference type="Google" id="ProtNLM"/>
    </source>
</evidence>
<dbReference type="RefSeq" id="WP_167489550.1">
    <property type="nucleotide sequence ID" value="NZ_CP046173.1"/>
</dbReference>
<organism evidence="2 3">
    <name type="scientific">Nocardia terpenica</name>
    <dbReference type="NCBI Taxonomy" id="455432"/>
    <lineage>
        <taxon>Bacteria</taxon>
        <taxon>Bacillati</taxon>
        <taxon>Actinomycetota</taxon>
        <taxon>Actinomycetes</taxon>
        <taxon>Mycobacteriales</taxon>
        <taxon>Nocardiaceae</taxon>
        <taxon>Nocardia</taxon>
    </lineage>
</organism>
<name>A0A6G9Z9T8_9NOCA</name>
<feature type="signal peptide" evidence="1">
    <location>
        <begin position="1"/>
        <end position="27"/>
    </location>
</feature>
<evidence type="ECO:0000256" key="1">
    <source>
        <dbReference type="SAM" id="SignalP"/>
    </source>
</evidence>
<dbReference type="Proteomes" id="UP000500953">
    <property type="component" value="Chromosome"/>
</dbReference>
<evidence type="ECO:0000313" key="3">
    <source>
        <dbReference type="Proteomes" id="UP000500953"/>
    </source>
</evidence>
<reference evidence="2 3" key="1">
    <citation type="journal article" date="2019" name="ACS Chem. Biol.">
        <title>Identification and Mobilization of a Cryptic Antibiotic Biosynthesis Gene Locus from a Human-Pathogenic Nocardia Isolate.</title>
        <authorList>
            <person name="Herisse M."/>
            <person name="Ishida K."/>
            <person name="Porter J.L."/>
            <person name="Howden B."/>
            <person name="Hertweck C."/>
            <person name="Stinear T.P."/>
            <person name="Pidot S.J."/>
        </authorList>
    </citation>
    <scope>NUCLEOTIDE SEQUENCE [LARGE SCALE GENOMIC DNA]</scope>
    <source>
        <strain evidence="2 3">AUSMDU00012715</strain>
    </source>
</reference>
<proteinExistence type="predicted"/>
<evidence type="ECO:0000313" key="2">
    <source>
        <dbReference type="EMBL" id="QIS22127.1"/>
    </source>
</evidence>
<gene>
    <name evidence="2" type="ORF">F6W96_31070</name>
</gene>
<dbReference type="AlphaFoldDB" id="A0A6G9Z9T8"/>
<dbReference type="EMBL" id="CP046173">
    <property type="protein sequence ID" value="QIS22127.1"/>
    <property type="molecule type" value="Genomic_DNA"/>
</dbReference>
<protein>
    <recommendedName>
        <fullName evidence="4">DUF320 domain-containing protein</fullName>
    </recommendedName>
</protein>